<evidence type="ECO:0000313" key="1">
    <source>
        <dbReference type="EMBL" id="TRY87267.1"/>
    </source>
</evidence>
<dbReference type="AlphaFoldDB" id="A0A553QBH3"/>
<name>A0A553QBH3_9TELE</name>
<keyword evidence="2" id="KW-1185">Reference proteome</keyword>
<gene>
    <name evidence="1" type="ORF">DNTS_001136</name>
</gene>
<evidence type="ECO:0000313" key="2">
    <source>
        <dbReference type="Proteomes" id="UP000316079"/>
    </source>
</evidence>
<dbReference type="EMBL" id="SRMA01026151">
    <property type="protein sequence ID" value="TRY87267.1"/>
    <property type="molecule type" value="Genomic_DNA"/>
</dbReference>
<comment type="caution">
    <text evidence="1">The sequence shown here is derived from an EMBL/GenBank/DDBJ whole genome shotgun (WGS) entry which is preliminary data.</text>
</comment>
<protein>
    <submittedName>
        <fullName evidence="1">Uncharacterized protein</fullName>
    </submittedName>
</protein>
<organism evidence="1 2">
    <name type="scientific">Danionella cerebrum</name>
    <dbReference type="NCBI Taxonomy" id="2873325"/>
    <lineage>
        <taxon>Eukaryota</taxon>
        <taxon>Metazoa</taxon>
        <taxon>Chordata</taxon>
        <taxon>Craniata</taxon>
        <taxon>Vertebrata</taxon>
        <taxon>Euteleostomi</taxon>
        <taxon>Actinopterygii</taxon>
        <taxon>Neopterygii</taxon>
        <taxon>Teleostei</taxon>
        <taxon>Ostariophysi</taxon>
        <taxon>Cypriniformes</taxon>
        <taxon>Danionidae</taxon>
        <taxon>Danioninae</taxon>
        <taxon>Danionella</taxon>
    </lineage>
</organism>
<sequence length="59" mass="7010">MLRLKEACRWRLVKSEVWRSFDHMYNQNDEAVVLVKCHAVKILRIFQCHGIPSAVVRKT</sequence>
<reference evidence="1 2" key="1">
    <citation type="journal article" date="2019" name="Sci. Data">
        <title>Hybrid genome assembly and annotation of Danionella translucida.</title>
        <authorList>
            <person name="Kadobianskyi M."/>
            <person name="Schulze L."/>
            <person name="Schuelke M."/>
            <person name="Judkewitz B."/>
        </authorList>
    </citation>
    <scope>NUCLEOTIDE SEQUENCE [LARGE SCALE GENOMIC DNA]</scope>
    <source>
        <strain evidence="1 2">Bolton</strain>
    </source>
</reference>
<proteinExistence type="predicted"/>
<dbReference type="Proteomes" id="UP000316079">
    <property type="component" value="Unassembled WGS sequence"/>
</dbReference>
<accession>A0A553QBH3</accession>